<organism evidence="2 3">
    <name type="scientific">Solilutibacter silvestris</name>
    <dbReference type="NCBI Taxonomy" id="1645665"/>
    <lineage>
        <taxon>Bacteria</taxon>
        <taxon>Pseudomonadati</taxon>
        <taxon>Pseudomonadota</taxon>
        <taxon>Gammaproteobacteria</taxon>
        <taxon>Lysobacterales</taxon>
        <taxon>Lysobacteraceae</taxon>
        <taxon>Solilutibacter</taxon>
    </lineage>
</organism>
<name>A0A2K1Q355_9GAMM</name>
<dbReference type="PANTHER" id="PTHR30093:SF47">
    <property type="entry name" value="TYPE IV PILUS NON-CORE MINOR PILIN PILE"/>
    <property type="match status" value="1"/>
</dbReference>
<protein>
    <submittedName>
        <fullName evidence="2">Prepilin-type N-terminal cleavage/methylation domain</fullName>
    </submittedName>
</protein>
<evidence type="ECO:0000313" key="2">
    <source>
        <dbReference type="EMBL" id="PNS09468.1"/>
    </source>
</evidence>
<keyword evidence="1" id="KW-0812">Transmembrane</keyword>
<accession>A0A2K1Q355</accession>
<dbReference type="InterPro" id="IPR031982">
    <property type="entry name" value="PilE-like"/>
</dbReference>
<dbReference type="GO" id="GO:0043683">
    <property type="term" value="P:type IV pilus assembly"/>
    <property type="evidence" value="ECO:0007669"/>
    <property type="project" value="InterPro"/>
</dbReference>
<feature type="transmembrane region" description="Helical" evidence="1">
    <location>
        <begin position="29"/>
        <end position="53"/>
    </location>
</feature>
<dbReference type="EMBL" id="NPZB01000001">
    <property type="protein sequence ID" value="PNS09468.1"/>
    <property type="molecule type" value="Genomic_DNA"/>
</dbReference>
<dbReference type="PANTHER" id="PTHR30093">
    <property type="entry name" value="GENERAL SECRETION PATHWAY PROTEIN G"/>
    <property type="match status" value="1"/>
</dbReference>
<dbReference type="NCBIfam" id="TIGR02532">
    <property type="entry name" value="IV_pilin_GFxxxE"/>
    <property type="match status" value="1"/>
</dbReference>
<evidence type="ECO:0000256" key="1">
    <source>
        <dbReference type="SAM" id="Phobius"/>
    </source>
</evidence>
<dbReference type="AlphaFoldDB" id="A0A2K1Q355"/>
<dbReference type="InterPro" id="IPR045584">
    <property type="entry name" value="Pilin-like"/>
</dbReference>
<dbReference type="Proteomes" id="UP000236220">
    <property type="component" value="Unassembled WGS sequence"/>
</dbReference>
<dbReference type="Gene3D" id="3.30.700.10">
    <property type="entry name" value="Glycoprotein, Type 4 Pilin"/>
    <property type="match status" value="1"/>
</dbReference>
<proteinExistence type="predicted"/>
<dbReference type="InterPro" id="IPR012902">
    <property type="entry name" value="N_methyl_site"/>
</dbReference>
<comment type="caution">
    <text evidence="2">The sequence shown here is derived from an EMBL/GenBank/DDBJ whole genome shotgun (WGS) entry which is preliminary data.</text>
</comment>
<keyword evidence="3" id="KW-1185">Reference proteome</keyword>
<dbReference type="Pfam" id="PF16732">
    <property type="entry name" value="ComP_DUS"/>
    <property type="match status" value="1"/>
</dbReference>
<keyword evidence="1" id="KW-1133">Transmembrane helix</keyword>
<gene>
    <name evidence="2" type="ORF">Lysil_1097</name>
</gene>
<keyword evidence="1" id="KW-0472">Membrane</keyword>
<dbReference type="Pfam" id="PF07963">
    <property type="entry name" value="N_methyl"/>
    <property type="match status" value="1"/>
</dbReference>
<evidence type="ECO:0000313" key="3">
    <source>
        <dbReference type="Proteomes" id="UP000236220"/>
    </source>
</evidence>
<reference evidence="2 3" key="1">
    <citation type="submission" date="2017-08" db="EMBL/GenBank/DDBJ databases">
        <title>Lysobacter sylvestris genome.</title>
        <authorList>
            <person name="Zhang D.-C."/>
            <person name="Albuquerque L."/>
            <person name="Franca L."/>
            <person name="Froufe H.J.C."/>
            <person name="Barroso C."/>
            <person name="Egas C."/>
            <person name="Da Costa M."/>
            <person name="Margesin R."/>
        </authorList>
    </citation>
    <scope>NUCLEOTIDE SEQUENCE [LARGE SCALE GENOMIC DNA]</scope>
    <source>
        <strain evidence="2 3">AM20-91</strain>
    </source>
</reference>
<sequence length="162" mass="17285">MADIHSSCIVDCRDLKYAMTSSELREQNGFTLIELMVVVAIIAILAGIAYPSYIEHVKKTRRSAAAACLMERAQFMERFYTTNMAYDKDTGNTPVAIPVSGCVTDLAAFYTFGAPSNLAPSTFTLTATRAGAQSSDACGDLSINQAGTKSVANGSMPVAQCF</sequence>
<dbReference type="RefSeq" id="WP_276308141.1">
    <property type="nucleotide sequence ID" value="NZ_NPZB01000001.1"/>
</dbReference>
<dbReference type="SUPFAM" id="SSF54523">
    <property type="entry name" value="Pili subunits"/>
    <property type="match status" value="1"/>
</dbReference>